<evidence type="ECO:0000259" key="2">
    <source>
        <dbReference type="SMART" id="SM00014"/>
    </source>
</evidence>
<keyword evidence="1" id="KW-0472">Membrane</keyword>
<dbReference type="CDD" id="cd01610">
    <property type="entry name" value="PAP2_like"/>
    <property type="match status" value="1"/>
</dbReference>
<feature type="transmembrane region" description="Helical" evidence="1">
    <location>
        <begin position="6"/>
        <end position="24"/>
    </location>
</feature>
<feature type="transmembrane region" description="Helical" evidence="1">
    <location>
        <begin position="73"/>
        <end position="94"/>
    </location>
</feature>
<dbReference type="AlphaFoldDB" id="A0A7J2U1K8"/>
<gene>
    <name evidence="3" type="ORF">ENO26_01300</name>
</gene>
<evidence type="ECO:0000313" key="3">
    <source>
        <dbReference type="EMBL" id="HEM66207.1"/>
    </source>
</evidence>
<feature type="transmembrane region" description="Helical" evidence="1">
    <location>
        <begin position="45"/>
        <end position="67"/>
    </location>
</feature>
<accession>A0A7J2U1K8</accession>
<dbReference type="SUPFAM" id="SSF48317">
    <property type="entry name" value="Acid phosphatase/Vanadium-dependent haloperoxidase"/>
    <property type="match status" value="1"/>
</dbReference>
<feature type="transmembrane region" description="Helical" evidence="1">
    <location>
        <begin position="146"/>
        <end position="166"/>
    </location>
</feature>
<dbReference type="GO" id="GO:0042392">
    <property type="term" value="F:sphingosine-1-phosphate phosphatase activity"/>
    <property type="evidence" value="ECO:0007669"/>
    <property type="project" value="TreeGrafter"/>
</dbReference>
<dbReference type="PANTHER" id="PTHR14969:SF13">
    <property type="entry name" value="AT30094P"/>
    <property type="match status" value="1"/>
</dbReference>
<comment type="caution">
    <text evidence="3">The sequence shown here is derived from an EMBL/GenBank/DDBJ whole genome shotgun (WGS) entry which is preliminary data.</text>
</comment>
<evidence type="ECO:0000256" key="1">
    <source>
        <dbReference type="SAM" id="Phobius"/>
    </source>
</evidence>
<protein>
    <submittedName>
        <fullName evidence="3">Phosphatase PAP2 family protein</fullName>
    </submittedName>
</protein>
<keyword evidence="1" id="KW-0812">Transmembrane</keyword>
<dbReference type="Gene3D" id="1.20.144.10">
    <property type="entry name" value="Phosphatidic acid phosphatase type 2/haloperoxidase"/>
    <property type="match status" value="1"/>
</dbReference>
<reference evidence="3" key="1">
    <citation type="journal article" date="2020" name="mSystems">
        <title>Genome- and Community-Level Interaction Insights into Carbon Utilization and Element Cycling Functions of Hydrothermarchaeota in Hydrothermal Sediment.</title>
        <authorList>
            <person name="Zhou Z."/>
            <person name="Liu Y."/>
            <person name="Xu W."/>
            <person name="Pan J."/>
            <person name="Luo Z.H."/>
            <person name="Li M."/>
        </authorList>
    </citation>
    <scope>NUCLEOTIDE SEQUENCE [LARGE SCALE GENOMIC DNA]</scope>
    <source>
        <strain evidence="3">SpSt-125</strain>
    </source>
</reference>
<dbReference type="Pfam" id="PF01569">
    <property type="entry name" value="PAP2"/>
    <property type="match status" value="1"/>
</dbReference>
<keyword evidence="1" id="KW-1133">Transmembrane helix</keyword>
<feature type="domain" description="Phosphatidic acid phosphatase type 2/haloperoxidase" evidence="2">
    <location>
        <begin position="77"/>
        <end position="187"/>
    </location>
</feature>
<sequence>MRFGMLLLEIIILVILSVTVKLGLFDEINLHVHEALHVNSYAIQLFSETASIYTFVAMILIAVFVDFARMRRISMFTQGFVIAIIVNTFLVYALKISLQIYRPDAMHINTFIEILNVEAFGYPSGHTARAFTLATYLSTKLRIKNVTILAFLWALGIALSRIILGVHWLSDVLGGVLVGILSTHITDSMLKHVTMVMQRMLLREPHR</sequence>
<dbReference type="InterPro" id="IPR036938">
    <property type="entry name" value="PAP2/HPO_sf"/>
</dbReference>
<organism evidence="3">
    <name type="scientific">Ignisphaera aggregans</name>
    <dbReference type="NCBI Taxonomy" id="334771"/>
    <lineage>
        <taxon>Archaea</taxon>
        <taxon>Thermoproteota</taxon>
        <taxon>Thermoprotei</taxon>
        <taxon>Desulfurococcales</taxon>
        <taxon>Desulfurococcaceae</taxon>
        <taxon>Ignisphaera</taxon>
    </lineage>
</organism>
<dbReference type="EMBL" id="DSEU01000004">
    <property type="protein sequence ID" value="HEM66207.1"/>
    <property type="molecule type" value="Genomic_DNA"/>
</dbReference>
<proteinExistence type="predicted"/>
<dbReference type="InterPro" id="IPR000326">
    <property type="entry name" value="PAP2/HPO"/>
</dbReference>
<name>A0A7J2U1K8_9CREN</name>
<dbReference type="SMART" id="SM00014">
    <property type="entry name" value="acidPPc"/>
    <property type="match status" value="1"/>
</dbReference>
<dbReference type="PANTHER" id="PTHR14969">
    <property type="entry name" value="SPHINGOSINE-1-PHOSPHATE PHOSPHOHYDROLASE"/>
    <property type="match status" value="1"/>
</dbReference>